<evidence type="ECO:0000313" key="9">
    <source>
        <dbReference type="Proteomes" id="UP000772618"/>
    </source>
</evidence>
<dbReference type="Pfam" id="PF14322">
    <property type="entry name" value="SusD-like_3"/>
    <property type="match status" value="1"/>
</dbReference>
<reference evidence="8 9" key="1">
    <citation type="submission" date="2021-05" db="EMBL/GenBank/DDBJ databases">
        <title>A Polyphasic approach of four new species of the genus Ohtaekwangia: Ohtaekwangia histidinii sp. nov., Ohtaekwangia cretensis sp. nov., Ohtaekwangia indiensis sp. nov., Ohtaekwangia reichenbachii sp. nov. from diverse environment.</title>
        <authorList>
            <person name="Octaviana S."/>
        </authorList>
    </citation>
    <scope>NUCLEOTIDE SEQUENCE [LARGE SCALE GENOMIC DNA]</scope>
    <source>
        <strain evidence="8 9">PWU20</strain>
    </source>
</reference>
<dbReference type="RefSeq" id="WP_254154700.1">
    <property type="nucleotide sequence ID" value="NZ_JAHESD010000038.1"/>
</dbReference>
<dbReference type="InterPro" id="IPR033985">
    <property type="entry name" value="SusD-like_N"/>
</dbReference>
<dbReference type="InterPro" id="IPR012944">
    <property type="entry name" value="SusD_RagB_dom"/>
</dbReference>
<evidence type="ECO:0000256" key="5">
    <source>
        <dbReference type="ARBA" id="ARBA00023237"/>
    </source>
</evidence>
<protein>
    <submittedName>
        <fullName evidence="8">RagB/SusD family nutrient uptake outer membrane protein</fullName>
    </submittedName>
</protein>
<keyword evidence="5" id="KW-0998">Cell outer membrane</keyword>
<keyword evidence="9" id="KW-1185">Reference proteome</keyword>
<dbReference type="CDD" id="cd08977">
    <property type="entry name" value="SusD"/>
    <property type="match status" value="1"/>
</dbReference>
<dbReference type="PROSITE" id="PS51257">
    <property type="entry name" value="PROKAR_LIPOPROTEIN"/>
    <property type="match status" value="1"/>
</dbReference>
<dbReference type="Gene3D" id="1.25.40.390">
    <property type="match status" value="1"/>
</dbReference>
<keyword evidence="3" id="KW-0732">Signal</keyword>
<keyword evidence="4" id="KW-0472">Membrane</keyword>
<evidence type="ECO:0000256" key="1">
    <source>
        <dbReference type="ARBA" id="ARBA00004442"/>
    </source>
</evidence>
<accession>A0ABS5VV50</accession>
<name>A0ABS5VV50_9BACT</name>
<sequence>MRQHIFLILVFVITLSSCDDFLDKTPIDQIASEEYFDNQNSAEAAVLGIYRLMESPFYYGQSMIIVPEFAAGHVRHAMSYPEYVNFQSNEIRIDNPWVANIWAQSYSIINAANNVIEQVPLMNNFTAEEFQAQLIREAKFLRALTYFNMVRSWGDVPLITLPTTSSSNFNVSRTQAHVVYENIIEDLRDAVNLPRSYNGSESINKGRATQYAAKALLAKVYLYAGNDNMAIFYAKDVIENGGYLPVDDYGSIWLNENSSESIFELQFDEQGTNTLASVSNPTGAALFFASDKVYNMFEPNDQRRDFTINTENDIKYIGKFRNYNPATQNVPVIRLSEIFLIYAEALARVNMSQLGEPYLYYKKIRDRAGLTTPDETTYDLNSFINAVQREKRLELMFEGEAWYDYTRTGLALTEMMETPSQDRFIFPIPQGERELNKNLGQNSAYE</sequence>
<proteinExistence type="inferred from homology"/>
<gene>
    <name evidence="8" type="ORF">KK060_15725</name>
</gene>
<comment type="subcellular location">
    <subcellularLocation>
        <location evidence="1">Cell outer membrane</location>
    </subcellularLocation>
</comment>
<dbReference type="Proteomes" id="UP000772618">
    <property type="component" value="Unassembled WGS sequence"/>
</dbReference>
<feature type="domain" description="SusD-like N-terminal" evidence="7">
    <location>
        <begin position="20"/>
        <end position="222"/>
    </location>
</feature>
<organism evidence="8 9">
    <name type="scientific">Chryseosolibacter indicus</name>
    <dbReference type="NCBI Taxonomy" id="2782351"/>
    <lineage>
        <taxon>Bacteria</taxon>
        <taxon>Pseudomonadati</taxon>
        <taxon>Bacteroidota</taxon>
        <taxon>Cytophagia</taxon>
        <taxon>Cytophagales</taxon>
        <taxon>Chryseotaleaceae</taxon>
        <taxon>Chryseosolibacter</taxon>
    </lineage>
</organism>
<evidence type="ECO:0000256" key="2">
    <source>
        <dbReference type="ARBA" id="ARBA00006275"/>
    </source>
</evidence>
<evidence type="ECO:0000259" key="6">
    <source>
        <dbReference type="Pfam" id="PF07980"/>
    </source>
</evidence>
<feature type="domain" description="RagB/SusD" evidence="6">
    <location>
        <begin position="322"/>
        <end position="414"/>
    </location>
</feature>
<evidence type="ECO:0000313" key="8">
    <source>
        <dbReference type="EMBL" id="MBT1704744.1"/>
    </source>
</evidence>
<dbReference type="SUPFAM" id="SSF48452">
    <property type="entry name" value="TPR-like"/>
    <property type="match status" value="1"/>
</dbReference>
<evidence type="ECO:0000256" key="4">
    <source>
        <dbReference type="ARBA" id="ARBA00023136"/>
    </source>
</evidence>
<dbReference type="Pfam" id="PF07980">
    <property type="entry name" value="SusD_RagB"/>
    <property type="match status" value="1"/>
</dbReference>
<evidence type="ECO:0000259" key="7">
    <source>
        <dbReference type="Pfam" id="PF14322"/>
    </source>
</evidence>
<dbReference type="InterPro" id="IPR011990">
    <property type="entry name" value="TPR-like_helical_dom_sf"/>
</dbReference>
<comment type="similarity">
    <text evidence="2">Belongs to the SusD family.</text>
</comment>
<comment type="caution">
    <text evidence="8">The sequence shown here is derived from an EMBL/GenBank/DDBJ whole genome shotgun (WGS) entry which is preliminary data.</text>
</comment>
<evidence type="ECO:0000256" key="3">
    <source>
        <dbReference type="ARBA" id="ARBA00022729"/>
    </source>
</evidence>
<dbReference type="EMBL" id="JAHESD010000038">
    <property type="protein sequence ID" value="MBT1704744.1"/>
    <property type="molecule type" value="Genomic_DNA"/>
</dbReference>